<reference evidence="3 4" key="1">
    <citation type="submission" date="2019-01" db="EMBL/GenBank/DDBJ databases">
        <authorList>
            <person name="Brito A."/>
        </authorList>
    </citation>
    <scope>NUCLEOTIDE SEQUENCE [LARGE SCALE GENOMIC DNA]</scope>
    <source>
        <strain evidence="3">1</strain>
    </source>
</reference>
<name>A0A563VPD9_9CYAN</name>
<feature type="region of interest" description="Disordered" evidence="1">
    <location>
        <begin position="62"/>
        <end position="105"/>
    </location>
</feature>
<dbReference type="EMBL" id="CAACVJ010000106">
    <property type="protein sequence ID" value="VEP13332.1"/>
    <property type="molecule type" value="Genomic_DNA"/>
</dbReference>
<feature type="chain" id="PRO_5021929546" evidence="2">
    <location>
        <begin position="26"/>
        <end position="121"/>
    </location>
</feature>
<dbReference type="RefSeq" id="WP_144871598.1">
    <property type="nucleotide sequence ID" value="NZ_LR213944.1"/>
</dbReference>
<accession>A0A563VPD9</accession>
<gene>
    <name evidence="3" type="ORF">H1P_1940018</name>
</gene>
<dbReference type="Proteomes" id="UP000320055">
    <property type="component" value="Unassembled WGS sequence"/>
</dbReference>
<evidence type="ECO:0000313" key="3">
    <source>
        <dbReference type="EMBL" id="VEP13332.1"/>
    </source>
</evidence>
<keyword evidence="2" id="KW-0732">Signal</keyword>
<keyword evidence="4" id="KW-1185">Reference proteome</keyword>
<dbReference type="AlphaFoldDB" id="A0A563VPD9"/>
<feature type="signal peptide" evidence="2">
    <location>
        <begin position="1"/>
        <end position="25"/>
    </location>
</feature>
<protein>
    <submittedName>
        <fullName evidence="3">Uncharacterized protein</fullName>
    </submittedName>
</protein>
<sequence length="121" mass="12873">MKLIKLTLGLMPLISGLAFSPSVLAQCVQADVSVQYNISGSRTPTERDNDIDLQSDGACRGNASVTTGVQGNVGGRGRVRQSRVVRQRFDSRNDGNNYGGGSTVQIKSNPTIDVYNAADDL</sequence>
<dbReference type="OrthoDB" id="574600at2"/>
<evidence type="ECO:0000256" key="1">
    <source>
        <dbReference type="SAM" id="MobiDB-lite"/>
    </source>
</evidence>
<organism evidence="3 4">
    <name type="scientific">Hyella patelloides LEGE 07179</name>
    <dbReference type="NCBI Taxonomy" id="945734"/>
    <lineage>
        <taxon>Bacteria</taxon>
        <taxon>Bacillati</taxon>
        <taxon>Cyanobacteriota</taxon>
        <taxon>Cyanophyceae</taxon>
        <taxon>Pleurocapsales</taxon>
        <taxon>Hyellaceae</taxon>
        <taxon>Hyella</taxon>
    </lineage>
</organism>
<evidence type="ECO:0000256" key="2">
    <source>
        <dbReference type="SAM" id="SignalP"/>
    </source>
</evidence>
<feature type="compositionally biased region" description="Basic residues" evidence="1">
    <location>
        <begin position="77"/>
        <end position="86"/>
    </location>
</feature>
<proteinExistence type="predicted"/>
<evidence type="ECO:0000313" key="4">
    <source>
        <dbReference type="Proteomes" id="UP000320055"/>
    </source>
</evidence>